<dbReference type="Pfam" id="PF26640">
    <property type="entry name" value="DUF8212"/>
    <property type="match status" value="1"/>
</dbReference>
<feature type="compositionally biased region" description="Polar residues" evidence="1">
    <location>
        <begin position="46"/>
        <end position="55"/>
    </location>
</feature>
<feature type="compositionally biased region" description="Low complexity" evidence="1">
    <location>
        <begin position="159"/>
        <end position="170"/>
    </location>
</feature>
<dbReference type="Proteomes" id="UP000230002">
    <property type="component" value="Unassembled WGS sequence"/>
</dbReference>
<dbReference type="OrthoDB" id="2749026at2759"/>
<feature type="domain" description="Heterokaryon incompatibility" evidence="2">
    <location>
        <begin position="218"/>
        <end position="281"/>
    </location>
</feature>
<dbReference type="EMBL" id="AYKW01000023">
    <property type="protein sequence ID" value="PIL28695.1"/>
    <property type="molecule type" value="Genomic_DNA"/>
</dbReference>
<protein>
    <submittedName>
        <fullName evidence="4">Uncharacterized protein</fullName>
    </submittedName>
</protein>
<evidence type="ECO:0000313" key="5">
    <source>
        <dbReference type="Proteomes" id="UP000230002"/>
    </source>
</evidence>
<dbReference type="AlphaFoldDB" id="A0A2G8S4M0"/>
<dbReference type="Pfam" id="PF06985">
    <property type="entry name" value="HET"/>
    <property type="match status" value="1"/>
</dbReference>
<evidence type="ECO:0000256" key="1">
    <source>
        <dbReference type="SAM" id="MobiDB-lite"/>
    </source>
</evidence>
<reference evidence="4 5" key="1">
    <citation type="journal article" date="2015" name="Sci. Rep.">
        <title>Chromosome-level genome map provides insights into diverse defense mechanisms in the medicinal fungus Ganoderma sinense.</title>
        <authorList>
            <person name="Zhu Y."/>
            <person name="Xu J."/>
            <person name="Sun C."/>
            <person name="Zhou S."/>
            <person name="Xu H."/>
            <person name="Nelson D.R."/>
            <person name="Qian J."/>
            <person name="Song J."/>
            <person name="Luo H."/>
            <person name="Xiang L."/>
            <person name="Li Y."/>
            <person name="Xu Z."/>
            <person name="Ji A."/>
            <person name="Wang L."/>
            <person name="Lu S."/>
            <person name="Hayward A."/>
            <person name="Sun W."/>
            <person name="Li X."/>
            <person name="Schwartz D.C."/>
            <person name="Wang Y."/>
            <person name="Chen S."/>
        </authorList>
    </citation>
    <scope>NUCLEOTIDE SEQUENCE [LARGE SCALE GENOMIC DNA]</scope>
    <source>
        <strain evidence="4 5">ZZ0214-1</strain>
    </source>
</reference>
<comment type="caution">
    <text evidence="4">The sequence shown here is derived from an EMBL/GenBank/DDBJ whole genome shotgun (WGS) entry which is preliminary data.</text>
</comment>
<accession>A0A2G8S4M0</accession>
<name>A0A2G8S4M0_9APHY</name>
<sequence>MRLLDTHTGQFEEKDPGNTEYAVLSHTWKREGEQTYHDVRHIQARFPSTHSRQPPSSHPREGPPLSFGEHPDSSARFNLPVSSDPIPDERTPLLPAPARPDSTMEQGLLSGTHHEISRFRQLQLIILRPFQWVQRFATLLACGCRRRPVEPTISDHSPHSSSAPSTASSTRVVTYESPSPLRRGLSTTDSGVLGLCFEGEPSPEGKGEMLSSLWDDPQLSSKVRQACAVARANGFRFIWIDACCIDRSNSIELSQAVSSLYSLYASAAVCYAYLADVPADDDHAAQGSHFRSSRWFARGWTLPELVAPRDVTFLSRDWQVIGSKSSLADLVEEITGIGRKAFLHRKSLDEFSVAQRLSWASQRETLLVEDEAYPLLGVFGVDMPILYGEGERAFRRLQEEIIQRVPDQSIFAWGGVYTGSDIGMPSKTPEVGSEQQSYLCCAYNNHNYQSFLATSPSIIEDSARSISAVSHDVLRFLKLSHPDTFEHAPSPWAHGFRTQFQMIPLSQYFPPHSTRYDWQEMAHWRWYLAILACEHEGRPGNLLGRVCYTIPPSDCDESGIDIGIECLRPGYVDISPRPARGGGGGGGGSPDLFPLSPETIERCRPYIETRTVYI</sequence>
<dbReference type="STRING" id="1077348.A0A2G8S4M0"/>
<organism evidence="4 5">
    <name type="scientific">Ganoderma sinense ZZ0214-1</name>
    <dbReference type="NCBI Taxonomy" id="1077348"/>
    <lineage>
        <taxon>Eukaryota</taxon>
        <taxon>Fungi</taxon>
        <taxon>Dikarya</taxon>
        <taxon>Basidiomycota</taxon>
        <taxon>Agaricomycotina</taxon>
        <taxon>Agaricomycetes</taxon>
        <taxon>Polyporales</taxon>
        <taxon>Polyporaceae</taxon>
        <taxon>Ganoderma</taxon>
    </lineage>
</organism>
<evidence type="ECO:0000259" key="2">
    <source>
        <dbReference type="Pfam" id="PF06985"/>
    </source>
</evidence>
<dbReference type="PANTHER" id="PTHR10622">
    <property type="entry name" value="HET DOMAIN-CONTAINING PROTEIN"/>
    <property type="match status" value="1"/>
</dbReference>
<evidence type="ECO:0000313" key="4">
    <source>
        <dbReference type="EMBL" id="PIL28695.1"/>
    </source>
</evidence>
<evidence type="ECO:0000259" key="3">
    <source>
        <dbReference type="Pfam" id="PF26640"/>
    </source>
</evidence>
<dbReference type="InterPro" id="IPR058525">
    <property type="entry name" value="DUF8212"/>
</dbReference>
<feature type="domain" description="DUF8212" evidence="3">
    <location>
        <begin position="392"/>
        <end position="614"/>
    </location>
</feature>
<proteinExistence type="predicted"/>
<keyword evidence="5" id="KW-1185">Reference proteome</keyword>
<dbReference type="InterPro" id="IPR010730">
    <property type="entry name" value="HET"/>
</dbReference>
<dbReference type="PANTHER" id="PTHR10622:SF10">
    <property type="entry name" value="HET DOMAIN-CONTAINING PROTEIN"/>
    <property type="match status" value="1"/>
</dbReference>
<feature type="region of interest" description="Disordered" evidence="1">
    <location>
        <begin position="46"/>
        <end position="102"/>
    </location>
</feature>
<gene>
    <name evidence="4" type="ORF">GSI_08739</name>
</gene>
<feature type="region of interest" description="Disordered" evidence="1">
    <location>
        <begin position="150"/>
        <end position="187"/>
    </location>
</feature>